<protein>
    <recommendedName>
        <fullName evidence="3">Wings apart-like protein C-terminal domain-containing protein</fullName>
    </recommendedName>
</protein>
<evidence type="ECO:0000256" key="1">
    <source>
        <dbReference type="ARBA" id="ARBA00006854"/>
    </source>
</evidence>
<feature type="region of interest" description="Disordered" evidence="2">
    <location>
        <begin position="293"/>
        <end position="333"/>
    </location>
</feature>
<dbReference type="PANTHER" id="PTHR22100:SF13">
    <property type="entry name" value="WINGS APART-LIKE PROTEIN HOMOLOG"/>
    <property type="match status" value="1"/>
</dbReference>
<feature type="compositionally biased region" description="Low complexity" evidence="2">
    <location>
        <begin position="296"/>
        <end position="309"/>
    </location>
</feature>
<feature type="region of interest" description="Disordered" evidence="2">
    <location>
        <begin position="1"/>
        <end position="253"/>
    </location>
</feature>
<dbReference type="InterPro" id="IPR022771">
    <property type="entry name" value="WAPL_C"/>
</dbReference>
<keyword evidence="5" id="KW-1185">Reference proteome</keyword>
<dbReference type="eggNOG" id="ENOG502RZXD">
    <property type="taxonomic scope" value="Eukaryota"/>
</dbReference>
<evidence type="ECO:0000313" key="5">
    <source>
        <dbReference type="Proteomes" id="UP000030651"/>
    </source>
</evidence>
<dbReference type="HOGENOM" id="CLU_011973_1_0_1"/>
<comment type="similarity">
    <text evidence="1">Belongs to the WAPL family.</text>
</comment>
<dbReference type="Pfam" id="PF07814">
    <property type="entry name" value="WAPL"/>
    <property type="match status" value="1"/>
</dbReference>
<proteinExistence type="inferred from homology"/>
<evidence type="ECO:0000313" key="4">
    <source>
        <dbReference type="EMBL" id="ETS76715.1"/>
    </source>
</evidence>
<dbReference type="EMBL" id="KI912117">
    <property type="protein sequence ID" value="ETS76715.1"/>
    <property type="molecule type" value="Genomic_DNA"/>
</dbReference>
<sequence length="865" mass="94206">MASVKARPQLKQYGKSTTKKPTSTRPSRQPSETSRAPLSRSASDVPAATKADEYDPWSFPADDSPTRVPFNGKKKIEPRAGNGATQVPIERKRKIAQVYPANNQGHEPTSKDASPAPPKPKQRSRVPSPTDNAAAPKTKTYGRSRQIRSLSAEMAVDGADGILSSPPPTPKDGKSNGKSVSKKEELPFSPNTMNLFGNLNVGDAKARQQHIPVRPRPKPSNTAPNAVRRIEPPRQHGPSTSMSIQPAKKPRKKLIDALVEQMDDSDDAMEEEKAGSQGTQVSWAETVETFAPPMESQSSFISPSQTSGSRRTFGSAAPRTFARAGSSGSSLKRTYGSSNVTMLEEDNILESLVMPDEPTFSARRRLELTPKKLSRPSVEPEDEPNPSTTPRKIRDIHELRQAGANSRVADEMFDLSSRLGQPSAKPSSQRRAALLDVADQAKNKDFRYRLRDHGLDTMILQKIGEETDPISGYLIAAFLIQILASSAAPHITQTLQTEDAGHLFGRLMQLDEDIKRLVRDRKSNLSKRHQGLLLAVQSTLLELPIWQPVKPVSITPRTIALKCLDMIVAQDAHLGNDDALFPPAVTEGLFSALSSASEPDFWDATTSNDTFDVSCTLSVLEFHAVKAMEAQNSEQLTAKYLPSVADAFGAALQNPTAHGDLQSLLLKLVLNMTNSSITAPDIFIARDLILPLSTSICTGFKQASSVVAGGEEWTEELLNGLVLRLGILINFAEQSEPVKAAVHQCQNPEGGSPIKEMIQIFLTNHRTTAEADSEAKSQLNVAFGYLSVLLGYLCLFKPIRQVFRSCQSAKSMGPLVDSIQEFISHHRAMEASLLDAGVEDPRAHGGYTERLQGLVDQLDASAAYD</sequence>
<dbReference type="PANTHER" id="PTHR22100">
    <property type="entry name" value="WINGS APART-LIKE PROTEIN HOMOLOG"/>
    <property type="match status" value="1"/>
</dbReference>
<reference evidence="5" key="1">
    <citation type="journal article" date="2015" name="BMC Genomics">
        <title>Genomic and transcriptomic analysis of the endophytic fungus Pestalotiopsis fici reveals its lifestyle and high potential for synthesis of natural products.</title>
        <authorList>
            <person name="Wang X."/>
            <person name="Zhang X."/>
            <person name="Liu L."/>
            <person name="Xiang M."/>
            <person name="Wang W."/>
            <person name="Sun X."/>
            <person name="Che Y."/>
            <person name="Guo L."/>
            <person name="Liu G."/>
            <person name="Guo L."/>
            <person name="Wang C."/>
            <person name="Yin W.B."/>
            <person name="Stadler M."/>
            <person name="Zhang X."/>
            <person name="Liu X."/>
        </authorList>
    </citation>
    <scope>NUCLEOTIDE SEQUENCE [LARGE SCALE GENOMIC DNA]</scope>
    <source>
        <strain evidence="5">W106-1 / CGMCC3.15140</strain>
    </source>
</reference>
<dbReference type="InterPro" id="IPR011989">
    <property type="entry name" value="ARM-like"/>
</dbReference>
<gene>
    <name evidence="4" type="ORF">PFICI_12102</name>
</gene>
<dbReference type="AlphaFoldDB" id="W3WS98"/>
<dbReference type="InParanoid" id="W3WS98"/>
<feature type="compositionally biased region" description="Polar residues" evidence="2">
    <location>
        <begin position="29"/>
        <end position="42"/>
    </location>
</feature>
<dbReference type="OrthoDB" id="78088at2759"/>
<dbReference type="Proteomes" id="UP000030651">
    <property type="component" value="Unassembled WGS sequence"/>
</dbReference>
<dbReference type="RefSeq" id="XP_007838874.1">
    <property type="nucleotide sequence ID" value="XM_007840683.1"/>
</dbReference>
<dbReference type="InterPro" id="IPR039874">
    <property type="entry name" value="WAPL"/>
</dbReference>
<feature type="region of interest" description="Disordered" evidence="2">
    <location>
        <begin position="360"/>
        <end position="396"/>
    </location>
</feature>
<dbReference type="GeneID" id="19277115"/>
<dbReference type="KEGG" id="pfy:PFICI_12102"/>
<dbReference type="STRING" id="1229662.W3WS98"/>
<feature type="domain" description="Wings apart-like protein C-terminal" evidence="3">
    <location>
        <begin position="393"/>
        <end position="736"/>
    </location>
</feature>
<evidence type="ECO:0000259" key="3">
    <source>
        <dbReference type="Pfam" id="PF07814"/>
    </source>
</evidence>
<evidence type="ECO:0000256" key="2">
    <source>
        <dbReference type="SAM" id="MobiDB-lite"/>
    </source>
</evidence>
<organism evidence="4 5">
    <name type="scientific">Pestalotiopsis fici (strain W106-1 / CGMCC3.15140)</name>
    <dbReference type="NCBI Taxonomy" id="1229662"/>
    <lineage>
        <taxon>Eukaryota</taxon>
        <taxon>Fungi</taxon>
        <taxon>Dikarya</taxon>
        <taxon>Ascomycota</taxon>
        <taxon>Pezizomycotina</taxon>
        <taxon>Sordariomycetes</taxon>
        <taxon>Xylariomycetidae</taxon>
        <taxon>Amphisphaeriales</taxon>
        <taxon>Sporocadaceae</taxon>
        <taxon>Pestalotiopsis</taxon>
    </lineage>
</organism>
<name>W3WS98_PESFW</name>
<feature type="compositionally biased region" description="Basic and acidic residues" evidence="2">
    <location>
        <begin position="171"/>
        <end position="186"/>
    </location>
</feature>
<accession>W3WS98</accession>
<feature type="region of interest" description="Disordered" evidence="2">
    <location>
        <begin position="263"/>
        <end position="282"/>
    </location>
</feature>
<dbReference type="OMA" id="NNKPKAC"/>
<feature type="compositionally biased region" description="Low complexity" evidence="2">
    <location>
        <begin position="15"/>
        <end position="28"/>
    </location>
</feature>
<dbReference type="Gene3D" id="1.25.10.10">
    <property type="entry name" value="Leucine-rich Repeat Variant"/>
    <property type="match status" value="1"/>
</dbReference>